<dbReference type="OrthoDB" id="9806127at2"/>
<keyword evidence="5" id="KW-1003">Cell membrane</keyword>
<dbReference type="PANTHER" id="PTHR43394:SF1">
    <property type="entry name" value="ATP-BINDING CASSETTE SUB-FAMILY B MEMBER 10, MITOCHONDRIAL"/>
    <property type="match status" value="1"/>
</dbReference>
<dbReference type="STRING" id="1921549.GCA_900128825_00310"/>
<evidence type="ECO:0000313" key="18">
    <source>
        <dbReference type="Proteomes" id="UP000271849"/>
    </source>
</evidence>
<dbReference type="SUPFAM" id="SSF90123">
    <property type="entry name" value="ABC transporter transmembrane region"/>
    <property type="match status" value="1"/>
</dbReference>
<feature type="transmembrane region" description="Helical" evidence="14">
    <location>
        <begin position="247"/>
        <end position="268"/>
    </location>
</feature>
<feature type="transmembrane region" description="Helical" evidence="14">
    <location>
        <begin position="21"/>
        <end position="39"/>
    </location>
</feature>
<evidence type="ECO:0000313" key="17">
    <source>
        <dbReference type="EMBL" id="VAX76748.1"/>
    </source>
</evidence>
<dbReference type="PROSITE" id="PS50893">
    <property type="entry name" value="ABC_TRANSPORTER_2"/>
    <property type="match status" value="1"/>
</dbReference>
<comment type="catalytic activity">
    <reaction evidence="12">
        <text>ATP + H2O + xenobioticSide 1 = ADP + phosphate + xenobioticSide 2.</text>
        <dbReference type="EC" id="7.6.2.2"/>
    </reaction>
</comment>
<dbReference type="FunFam" id="1.20.1560.10:FF:000011">
    <property type="entry name" value="Multidrug ABC transporter ATP-binding protein"/>
    <property type="match status" value="1"/>
</dbReference>
<dbReference type="RefSeq" id="WP_158349172.1">
    <property type="nucleotide sequence ID" value="NZ_LR025085.1"/>
</dbReference>
<dbReference type="InterPro" id="IPR027417">
    <property type="entry name" value="P-loop_NTPase"/>
</dbReference>
<keyword evidence="11 14" id="KW-0472">Membrane</keyword>
<evidence type="ECO:0000256" key="10">
    <source>
        <dbReference type="ARBA" id="ARBA00022989"/>
    </source>
</evidence>
<dbReference type="GO" id="GO:0005886">
    <property type="term" value="C:plasma membrane"/>
    <property type="evidence" value="ECO:0007669"/>
    <property type="project" value="UniProtKB-SubCell"/>
</dbReference>
<name>A0A3B1DLB9_9GAMM</name>
<evidence type="ECO:0000256" key="2">
    <source>
        <dbReference type="ARBA" id="ARBA00006526"/>
    </source>
</evidence>
<protein>
    <recommendedName>
        <fullName evidence="13">Multidrug resistance-like ATP-binding protein MdlA</fullName>
        <ecNumber evidence="3">7.6.2.2</ecNumber>
    </recommendedName>
</protein>
<dbReference type="GO" id="GO:0005524">
    <property type="term" value="F:ATP binding"/>
    <property type="evidence" value="ECO:0007669"/>
    <property type="project" value="UniProtKB-KW"/>
</dbReference>
<accession>A0A3B1DLB9</accession>
<dbReference type="GO" id="GO:0008559">
    <property type="term" value="F:ABC-type xenobiotic transporter activity"/>
    <property type="evidence" value="ECO:0007669"/>
    <property type="project" value="UniProtKB-EC"/>
</dbReference>
<evidence type="ECO:0000259" key="16">
    <source>
        <dbReference type="PROSITE" id="PS50929"/>
    </source>
</evidence>
<dbReference type="InterPro" id="IPR011527">
    <property type="entry name" value="ABC1_TM_dom"/>
</dbReference>
<keyword evidence="7" id="KW-0547">Nucleotide-binding</keyword>
<dbReference type="InterPro" id="IPR003593">
    <property type="entry name" value="AAA+_ATPase"/>
</dbReference>
<feature type="domain" description="ABC transporter" evidence="15">
    <location>
        <begin position="339"/>
        <end position="574"/>
    </location>
</feature>
<keyword evidence="6 14" id="KW-0812">Transmembrane</keyword>
<dbReference type="Proteomes" id="UP000271849">
    <property type="component" value="Chromosome"/>
</dbReference>
<dbReference type="InterPro" id="IPR003439">
    <property type="entry name" value="ABC_transporter-like_ATP-bd"/>
</dbReference>
<keyword evidence="10 14" id="KW-1133">Transmembrane helix</keyword>
<dbReference type="InterPro" id="IPR017871">
    <property type="entry name" value="ABC_transporter-like_CS"/>
</dbReference>
<gene>
    <name evidence="17" type="primary">mdlA</name>
    <name evidence="17" type="ORF">BUCINSTRO3249_0308</name>
</gene>
<keyword evidence="9" id="KW-1278">Translocase</keyword>
<dbReference type="InterPro" id="IPR039421">
    <property type="entry name" value="Type_1_exporter"/>
</dbReference>
<reference evidence="18" key="1">
    <citation type="submission" date="2018-09" db="EMBL/GenBank/DDBJ databases">
        <authorList>
            <person name="Manzano-Marin A."/>
            <person name="Manzano-Marin A."/>
        </authorList>
    </citation>
    <scope>NUCLEOTIDE SEQUENCE [LARGE SCALE GENOMIC DNA]</scope>
    <source>
        <strain evidence="18">BuCistrobi</strain>
    </source>
</reference>
<comment type="similarity">
    <text evidence="2">Belongs to the ABC transporter superfamily. Drug exporter-2 (TC 3.A.1.117) family.</text>
</comment>
<feature type="transmembrane region" description="Helical" evidence="14">
    <location>
        <begin position="51"/>
        <end position="73"/>
    </location>
</feature>
<evidence type="ECO:0000256" key="1">
    <source>
        <dbReference type="ARBA" id="ARBA00004651"/>
    </source>
</evidence>
<dbReference type="EC" id="7.6.2.2" evidence="3"/>
<sequence length="579" mass="66751">MELLKQLKWHFKQEWKRYTGAFFLLITVTLLQLFPAKIIGSVVDLILNNQASTYIILQQVLKIILISATIYILKNLWRILLFGASYNLASVLRIQFCSALLEQDTTFYSKYKNGDLISRISNDIDRVVFATGEGVLTIIDSISLGCSIFTMMCIQTNWKLAFFSLFPMPIMAIIIKKYGNKLYVNFQKSQKYFSYLNNQAQDSLVNIQMIKSFKLEKTEIEKFATAAQNVELKDFEVSKISAKFNPIIYVSIAISNLFAILGGSWLIVKEQLTFGQLTSFILYLGSMAWPILAFSWMFNVLERGNVSWKRINKIKKNIDNKKKNSVILNDLENFNNLYVNIKKFIYPTRTKQSLQKIKFILQKNTTLGICGPTGSGKTTIIRLLQKHFELSSGYIKYNQYNIKNICKKKWRNIASVVNQTPFLFSDTILNNISFGKKEVTMKKIIQAAKLACIHHEIKKLQHGYLTQVGENGIKLSGGQKQRITIARAFFVTAKILILDDPLSSVDYETEYKIINNIYKYTKKNQATIIMTTHRLSILKKFNNIIVLKNGKILQSGGHQKLLSENNWYKKMYNYQKSEK</sequence>
<feature type="domain" description="ABC transmembrane type-1" evidence="16">
    <location>
        <begin position="20"/>
        <end position="303"/>
    </location>
</feature>
<dbReference type="GO" id="GO:0015421">
    <property type="term" value="F:ABC-type oligopeptide transporter activity"/>
    <property type="evidence" value="ECO:0007669"/>
    <property type="project" value="TreeGrafter"/>
</dbReference>
<evidence type="ECO:0000256" key="13">
    <source>
        <dbReference type="ARBA" id="ARBA00074518"/>
    </source>
</evidence>
<dbReference type="PANTHER" id="PTHR43394">
    <property type="entry name" value="ATP-DEPENDENT PERMEASE MDL1, MITOCHONDRIAL"/>
    <property type="match status" value="1"/>
</dbReference>
<evidence type="ECO:0000256" key="3">
    <source>
        <dbReference type="ARBA" id="ARBA00012191"/>
    </source>
</evidence>
<feature type="transmembrane region" description="Helical" evidence="14">
    <location>
        <begin position="158"/>
        <end position="175"/>
    </location>
</feature>
<dbReference type="CDD" id="cd18541">
    <property type="entry name" value="ABC_6TM_TmrB_like"/>
    <property type="match status" value="1"/>
</dbReference>
<keyword evidence="4" id="KW-0813">Transport</keyword>
<keyword evidence="17" id="KW-0378">Hydrolase</keyword>
<proteinExistence type="inferred from homology"/>
<evidence type="ECO:0000256" key="6">
    <source>
        <dbReference type="ARBA" id="ARBA00022692"/>
    </source>
</evidence>
<dbReference type="GO" id="GO:0090374">
    <property type="term" value="P:oligopeptide export from mitochondrion"/>
    <property type="evidence" value="ECO:0007669"/>
    <property type="project" value="TreeGrafter"/>
</dbReference>
<evidence type="ECO:0000256" key="4">
    <source>
        <dbReference type="ARBA" id="ARBA00022448"/>
    </source>
</evidence>
<dbReference type="Gene3D" id="1.20.1560.10">
    <property type="entry name" value="ABC transporter type 1, transmembrane domain"/>
    <property type="match status" value="1"/>
</dbReference>
<evidence type="ECO:0000256" key="7">
    <source>
        <dbReference type="ARBA" id="ARBA00022741"/>
    </source>
</evidence>
<dbReference type="PROSITE" id="PS50929">
    <property type="entry name" value="ABC_TM1F"/>
    <property type="match status" value="1"/>
</dbReference>
<evidence type="ECO:0000256" key="5">
    <source>
        <dbReference type="ARBA" id="ARBA00022475"/>
    </source>
</evidence>
<dbReference type="FunFam" id="3.40.50.300:FF:000221">
    <property type="entry name" value="Multidrug ABC transporter ATP-binding protein"/>
    <property type="match status" value="1"/>
</dbReference>
<dbReference type="SUPFAM" id="SSF52540">
    <property type="entry name" value="P-loop containing nucleoside triphosphate hydrolases"/>
    <property type="match status" value="1"/>
</dbReference>
<evidence type="ECO:0000256" key="12">
    <source>
        <dbReference type="ARBA" id="ARBA00034018"/>
    </source>
</evidence>
<evidence type="ECO:0000256" key="11">
    <source>
        <dbReference type="ARBA" id="ARBA00023136"/>
    </source>
</evidence>
<evidence type="ECO:0000256" key="9">
    <source>
        <dbReference type="ARBA" id="ARBA00022967"/>
    </source>
</evidence>
<comment type="subcellular location">
    <subcellularLocation>
        <location evidence="1">Cell membrane</location>
        <topology evidence="1">Multi-pass membrane protein</topology>
    </subcellularLocation>
</comment>
<dbReference type="Gene3D" id="3.40.50.300">
    <property type="entry name" value="P-loop containing nucleotide triphosphate hydrolases"/>
    <property type="match status" value="1"/>
</dbReference>
<dbReference type="PROSITE" id="PS00211">
    <property type="entry name" value="ABC_TRANSPORTER_1"/>
    <property type="match status" value="1"/>
</dbReference>
<dbReference type="AlphaFoldDB" id="A0A3B1DLB9"/>
<evidence type="ECO:0000256" key="14">
    <source>
        <dbReference type="SAM" id="Phobius"/>
    </source>
</evidence>
<feature type="transmembrane region" description="Helical" evidence="14">
    <location>
        <begin position="280"/>
        <end position="301"/>
    </location>
</feature>
<keyword evidence="8 17" id="KW-0067">ATP-binding</keyword>
<evidence type="ECO:0000259" key="15">
    <source>
        <dbReference type="PROSITE" id="PS50893"/>
    </source>
</evidence>
<dbReference type="Pfam" id="PF00005">
    <property type="entry name" value="ABC_tran"/>
    <property type="match status" value="1"/>
</dbReference>
<organism evidence="17 18">
    <name type="scientific">Buchnera aphidicola</name>
    <name type="common">Cinara strobi</name>
    <dbReference type="NCBI Taxonomy" id="1921549"/>
    <lineage>
        <taxon>Bacteria</taxon>
        <taxon>Pseudomonadati</taxon>
        <taxon>Pseudomonadota</taxon>
        <taxon>Gammaproteobacteria</taxon>
        <taxon>Enterobacterales</taxon>
        <taxon>Erwiniaceae</taxon>
        <taxon>Buchnera</taxon>
    </lineage>
</organism>
<dbReference type="Pfam" id="PF00664">
    <property type="entry name" value="ABC_membrane"/>
    <property type="match status" value="1"/>
</dbReference>
<dbReference type="GO" id="GO:0016887">
    <property type="term" value="F:ATP hydrolysis activity"/>
    <property type="evidence" value="ECO:0007669"/>
    <property type="project" value="InterPro"/>
</dbReference>
<evidence type="ECO:0000256" key="8">
    <source>
        <dbReference type="ARBA" id="ARBA00022840"/>
    </source>
</evidence>
<dbReference type="SMART" id="SM00382">
    <property type="entry name" value="AAA"/>
    <property type="match status" value="1"/>
</dbReference>
<dbReference type="EMBL" id="LR025085">
    <property type="protein sequence ID" value="VAX76748.1"/>
    <property type="molecule type" value="Genomic_DNA"/>
</dbReference>
<dbReference type="InterPro" id="IPR036640">
    <property type="entry name" value="ABC1_TM_sf"/>
</dbReference>